<dbReference type="Gene3D" id="3.10.129.10">
    <property type="entry name" value="Hotdog Thioesterase"/>
    <property type="match status" value="1"/>
</dbReference>
<proteinExistence type="predicted"/>
<dbReference type="GO" id="GO:0016853">
    <property type="term" value="F:isomerase activity"/>
    <property type="evidence" value="ECO:0007669"/>
    <property type="project" value="UniProtKB-KW"/>
</dbReference>
<dbReference type="AlphaFoldDB" id="A0A1E4SNU2"/>
<dbReference type="EMBL" id="KV453910">
    <property type="protein sequence ID" value="ODV81165.1"/>
    <property type="molecule type" value="Genomic_DNA"/>
</dbReference>
<feature type="non-terminal residue" evidence="2">
    <location>
        <position position="175"/>
    </location>
</feature>
<dbReference type="OrthoDB" id="506431at2759"/>
<dbReference type="PANTHER" id="PTHR47260">
    <property type="entry name" value="UPF0644 PROTEIN PB2B4.06"/>
    <property type="match status" value="1"/>
</dbReference>
<feature type="domain" description="Thioesterase" evidence="1">
    <location>
        <begin position="65"/>
        <end position="138"/>
    </location>
</feature>
<evidence type="ECO:0000313" key="2">
    <source>
        <dbReference type="EMBL" id="ODV81165.1"/>
    </source>
</evidence>
<gene>
    <name evidence="2" type="ORF">CANTADRAFT_35824</name>
</gene>
<dbReference type="InterPro" id="IPR029069">
    <property type="entry name" value="HotDog_dom_sf"/>
</dbReference>
<dbReference type="InterPro" id="IPR006683">
    <property type="entry name" value="Thioestr_dom"/>
</dbReference>
<dbReference type="Proteomes" id="UP000094285">
    <property type="component" value="Unassembled WGS sequence"/>
</dbReference>
<evidence type="ECO:0000313" key="3">
    <source>
        <dbReference type="Proteomes" id="UP000094285"/>
    </source>
</evidence>
<sequence>KLDIAISSSIKPNLTGYTLVGEDKINYRSPTYYYDLKSKESEEHHSPQYSITFFHLGSKLSGHEGIVHGGLIATLLDELTCGVAFLNFESKRGVTANLNVNYRQPVVVNSYVLVKCEIIKKEGRKCWVKGSVFKIETGEGEVGGPEIVESRANLLTEAEVLVIEPKWVEKLTKNS</sequence>
<accession>A0A1E4SNU2</accession>
<dbReference type="Pfam" id="PF03061">
    <property type="entry name" value="4HBT"/>
    <property type="match status" value="1"/>
</dbReference>
<dbReference type="SUPFAM" id="SSF54637">
    <property type="entry name" value="Thioesterase/thiol ester dehydrase-isomerase"/>
    <property type="match status" value="1"/>
</dbReference>
<reference evidence="3" key="1">
    <citation type="submission" date="2016-05" db="EMBL/GenBank/DDBJ databases">
        <title>Comparative genomics of biotechnologically important yeasts.</title>
        <authorList>
            <consortium name="DOE Joint Genome Institute"/>
            <person name="Riley R."/>
            <person name="Haridas S."/>
            <person name="Wolfe K.H."/>
            <person name="Lopes M.R."/>
            <person name="Hittinger C.T."/>
            <person name="Goker M."/>
            <person name="Salamov A."/>
            <person name="Wisecaver J."/>
            <person name="Long T.M."/>
            <person name="Aerts A.L."/>
            <person name="Barry K."/>
            <person name="Choi C."/>
            <person name="Clum A."/>
            <person name="Coughlan A.Y."/>
            <person name="Deshpande S."/>
            <person name="Douglass A.P."/>
            <person name="Hanson S.J."/>
            <person name="Klenk H.-P."/>
            <person name="Labutti K."/>
            <person name="Lapidus A."/>
            <person name="Lindquist E."/>
            <person name="Lipzen A."/>
            <person name="Meier-Kolthoff J.P."/>
            <person name="Ohm R.A."/>
            <person name="Otillar R.P."/>
            <person name="Pangilinan J."/>
            <person name="Peng Y."/>
            <person name="Rokas A."/>
            <person name="Rosa C.A."/>
            <person name="Scheuner C."/>
            <person name="Sibirny A.A."/>
            <person name="Slot J.C."/>
            <person name="Stielow J.B."/>
            <person name="Sun H."/>
            <person name="Kurtzman C.P."/>
            <person name="Blackwell M."/>
            <person name="Grigoriev I.V."/>
            <person name="Jeffries T.W."/>
        </authorList>
    </citation>
    <scope>NUCLEOTIDE SEQUENCE [LARGE SCALE GENOMIC DNA]</scope>
    <source>
        <strain evidence="3">NRRL Y-17324</strain>
    </source>
</reference>
<name>A0A1E4SNU2_9ASCO</name>
<keyword evidence="3" id="KW-1185">Reference proteome</keyword>
<dbReference type="InterPro" id="IPR052061">
    <property type="entry name" value="PTE-AB_protein"/>
</dbReference>
<feature type="non-terminal residue" evidence="2">
    <location>
        <position position="1"/>
    </location>
</feature>
<dbReference type="CDD" id="cd03443">
    <property type="entry name" value="PaaI_thioesterase"/>
    <property type="match status" value="1"/>
</dbReference>
<protein>
    <submittedName>
        <fullName evidence="2">Thioesterase/thiol ester dehydrase-isomerase</fullName>
    </submittedName>
</protein>
<organism evidence="2 3">
    <name type="scientific">Suhomyces tanzawaensis NRRL Y-17324</name>
    <dbReference type="NCBI Taxonomy" id="984487"/>
    <lineage>
        <taxon>Eukaryota</taxon>
        <taxon>Fungi</taxon>
        <taxon>Dikarya</taxon>
        <taxon>Ascomycota</taxon>
        <taxon>Saccharomycotina</taxon>
        <taxon>Pichiomycetes</taxon>
        <taxon>Debaryomycetaceae</taxon>
        <taxon>Suhomyces</taxon>
    </lineage>
</organism>
<dbReference type="GeneID" id="30982791"/>
<evidence type="ECO:0000259" key="1">
    <source>
        <dbReference type="Pfam" id="PF03061"/>
    </source>
</evidence>
<dbReference type="RefSeq" id="XP_020066287.1">
    <property type="nucleotide sequence ID" value="XM_020208654.2"/>
</dbReference>
<dbReference type="STRING" id="984487.A0A1E4SNU2"/>
<keyword evidence="2" id="KW-0413">Isomerase</keyword>
<dbReference type="PANTHER" id="PTHR47260:SF1">
    <property type="entry name" value="UPF0644 PROTEIN PB2B4.06"/>
    <property type="match status" value="1"/>
</dbReference>